<dbReference type="OrthoDB" id="4471357at2"/>
<dbReference type="Gene3D" id="1.10.10.10">
    <property type="entry name" value="Winged helix-like DNA-binding domain superfamily/Winged helix DNA-binding domain"/>
    <property type="match status" value="1"/>
</dbReference>
<proteinExistence type="predicted"/>
<evidence type="ECO:0000256" key="3">
    <source>
        <dbReference type="ARBA" id="ARBA00023163"/>
    </source>
</evidence>
<name>A0A1D8B356_9ACTO</name>
<evidence type="ECO:0000256" key="2">
    <source>
        <dbReference type="ARBA" id="ARBA00023125"/>
    </source>
</evidence>
<accession>A0A1D8B356</accession>
<dbReference type="STRING" id="178339.BH719_06715"/>
<evidence type="ECO:0000313" key="6">
    <source>
        <dbReference type="Proteomes" id="UP000095214"/>
    </source>
</evidence>
<dbReference type="PROSITE" id="PS50987">
    <property type="entry name" value="HTH_ARSR_2"/>
    <property type="match status" value="1"/>
</dbReference>
<gene>
    <name evidence="5" type="ORF">BH719_06715</name>
</gene>
<protein>
    <recommendedName>
        <fullName evidence="4">HTH arsR-type domain-containing protein</fullName>
    </recommendedName>
</protein>
<dbReference type="GO" id="GO:0003677">
    <property type="term" value="F:DNA binding"/>
    <property type="evidence" value="ECO:0007669"/>
    <property type="project" value="UniProtKB-KW"/>
</dbReference>
<keyword evidence="1" id="KW-0805">Transcription regulation</keyword>
<dbReference type="GO" id="GO:0003700">
    <property type="term" value="F:DNA-binding transcription factor activity"/>
    <property type="evidence" value="ECO:0007669"/>
    <property type="project" value="InterPro"/>
</dbReference>
<keyword evidence="6" id="KW-1185">Reference proteome</keyword>
<keyword evidence="2" id="KW-0238">DNA-binding</keyword>
<organism evidence="5 6">
    <name type="scientific">Pauljensenia hongkongensis</name>
    <dbReference type="NCBI Taxonomy" id="178339"/>
    <lineage>
        <taxon>Bacteria</taxon>
        <taxon>Bacillati</taxon>
        <taxon>Actinomycetota</taxon>
        <taxon>Actinomycetes</taxon>
        <taxon>Actinomycetales</taxon>
        <taxon>Actinomycetaceae</taxon>
        <taxon>Pauljensenia</taxon>
    </lineage>
</organism>
<dbReference type="AlphaFoldDB" id="A0A1D8B356"/>
<dbReference type="InterPro" id="IPR001845">
    <property type="entry name" value="HTH_ArsR_DNA-bd_dom"/>
</dbReference>
<dbReference type="NCBIfam" id="NF033788">
    <property type="entry name" value="HTH_metalloreg"/>
    <property type="match status" value="1"/>
</dbReference>
<dbReference type="PANTHER" id="PTHR33154:SF12">
    <property type="entry name" value="TRANSCRIPTIONAL REGULATORY PROTEIN"/>
    <property type="match status" value="1"/>
</dbReference>
<dbReference type="SMART" id="SM00418">
    <property type="entry name" value="HTH_ARSR"/>
    <property type="match status" value="1"/>
</dbReference>
<feature type="domain" description="HTH arsR-type" evidence="4">
    <location>
        <begin position="7"/>
        <end position="103"/>
    </location>
</feature>
<dbReference type="PRINTS" id="PR00778">
    <property type="entry name" value="HTHARSR"/>
</dbReference>
<dbReference type="InterPro" id="IPR051081">
    <property type="entry name" value="HTH_MetalResp_TranReg"/>
</dbReference>
<dbReference type="Pfam" id="PF12840">
    <property type="entry name" value="HTH_20"/>
    <property type="match status" value="1"/>
</dbReference>
<dbReference type="EMBL" id="CP017298">
    <property type="protein sequence ID" value="AOS47573.1"/>
    <property type="molecule type" value="Genomic_DNA"/>
</dbReference>
<dbReference type="KEGG" id="phon:BH719_06715"/>
<dbReference type="CDD" id="cd00090">
    <property type="entry name" value="HTH_ARSR"/>
    <property type="match status" value="1"/>
</dbReference>
<evidence type="ECO:0000313" key="5">
    <source>
        <dbReference type="EMBL" id="AOS47573.1"/>
    </source>
</evidence>
<dbReference type="PANTHER" id="PTHR33154">
    <property type="entry name" value="TRANSCRIPTIONAL REGULATOR, ARSR FAMILY"/>
    <property type="match status" value="1"/>
</dbReference>
<dbReference type="InterPro" id="IPR036388">
    <property type="entry name" value="WH-like_DNA-bd_sf"/>
</dbReference>
<dbReference type="Proteomes" id="UP000095214">
    <property type="component" value="Chromosome"/>
</dbReference>
<dbReference type="InterPro" id="IPR011991">
    <property type="entry name" value="ArsR-like_HTH"/>
</dbReference>
<reference evidence="5 6" key="1">
    <citation type="submission" date="2016-09" db="EMBL/GenBank/DDBJ databases">
        <title>Complete genome sequence of Actinomyces hongkongensis HKU8.</title>
        <authorList>
            <person name="Gao Y.-X."/>
            <person name="Zhou Y.-Y."/>
            <person name="Xie Y."/>
            <person name="Wang M."/>
            <person name="Wang S.-J."/>
            <person name="Shen S.-G."/>
        </authorList>
    </citation>
    <scope>NUCLEOTIDE SEQUENCE [LARGE SCALE GENOMIC DNA]</scope>
    <source>
        <strain evidence="5 6">HKU8</strain>
    </source>
</reference>
<dbReference type="InterPro" id="IPR036390">
    <property type="entry name" value="WH_DNA-bd_sf"/>
</dbReference>
<dbReference type="RefSeq" id="WP_009744062.1">
    <property type="nucleotide sequence ID" value="NZ_CP017298.1"/>
</dbReference>
<dbReference type="SUPFAM" id="SSF46785">
    <property type="entry name" value="Winged helix' DNA-binding domain"/>
    <property type="match status" value="1"/>
</dbReference>
<sequence>MSRRRDDADTREAALARVFAALSDPLRLRIVRRIALEGELGCGQIDHGLSSSTVSHHCKVLREAGIVVSTPVGNQRVLTLRPEFERDYQGLLASIVRRGSAAPGGD</sequence>
<evidence type="ECO:0000256" key="1">
    <source>
        <dbReference type="ARBA" id="ARBA00023015"/>
    </source>
</evidence>
<keyword evidence="3" id="KW-0804">Transcription</keyword>
<evidence type="ECO:0000259" key="4">
    <source>
        <dbReference type="PROSITE" id="PS50987"/>
    </source>
</evidence>